<dbReference type="InterPro" id="IPR012677">
    <property type="entry name" value="Nucleotide-bd_a/b_plait_sf"/>
</dbReference>
<feature type="region of interest" description="Disordered" evidence="4">
    <location>
        <begin position="177"/>
        <end position="211"/>
    </location>
</feature>
<dbReference type="AlphaFoldDB" id="A0A1Y2BGC2"/>
<dbReference type="PANTHER" id="PTHR48025:SF1">
    <property type="entry name" value="RRM DOMAIN-CONTAINING PROTEIN"/>
    <property type="match status" value="1"/>
</dbReference>
<dbReference type="InterPro" id="IPR000504">
    <property type="entry name" value="RRM_dom"/>
</dbReference>
<comment type="caution">
    <text evidence="6">The sequence shown here is derived from an EMBL/GenBank/DDBJ whole genome shotgun (WGS) entry which is preliminary data.</text>
</comment>
<evidence type="ECO:0000313" key="6">
    <source>
        <dbReference type="EMBL" id="ORY33853.1"/>
    </source>
</evidence>
<evidence type="ECO:0000259" key="5">
    <source>
        <dbReference type="PROSITE" id="PS50102"/>
    </source>
</evidence>
<evidence type="ECO:0000256" key="1">
    <source>
        <dbReference type="ARBA" id="ARBA00022884"/>
    </source>
</evidence>
<dbReference type="PROSITE" id="PS50102">
    <property type="entry name" value="RRM"/>
    <property type="match status" value="1"/>
</dbReference>
<gene>
    <name evidence="6" type="ORF">BCR33DRAFT_723062</name>
</gene>
<organism evidence="6 7">
    <name type="scientific">Rhizoclosmatium globosum</name>
    <dbReference type="NCBI Taxonomy" id="329046"/>
    <lineage>
        <taxon>Eukaryota</taxon>
        <taxon>Fungi</taxon>
        <taxon>Fungi incertae sedis</taxon>
        <taxon>Chytridiomycota</taxon>
        <taxon>Chytridiomycota incertae sedis</taxon>
        <taxon>Chytridiomycetes</taxon>
        <taxon>Chytridiales</taxon>
        <taxon>Chytriomycetaceae</taxon>
        <taxon>Rhizoclosmatium</taxon>
    </lineage>
</organism>
<reference evidence="6 7" key="1">
    <citation type="submission" date="2016-07" db="EMBL/GenBank/DDBJ databases">
        <title>Pervasive Adenine N6-methylation of Active Genes in Fungi.</title>
        <authorList>
            <consortium name="DOE Joint Genome Institute"/>
            <person name="Mondo S.J."/>
            <person name="Dannebaum R.O."/>
            <person name="Kuo R.C."/>
            <person name="Labutti K."/>
            <person name="Haridas S."/>
            <person name="Kuo A."/>
            <person name="Salamov A."/>
            <person name="Ahrendt S.R."/>
            <person name="Lipzen A."/>
            <person name="Sullivan W."/>
            <person name="Andreopoulos W.B."/>
            <person name="Clum A."/>
            <person name="Lindquist E."/>
            <person name="Daum C."/>
            <person name="Ramamoorthy G.K."/>
            <person name="Gryganskyi A."/>
            <person name="Culley D."/>
            <person name="Magnuson J.K."/>
            <person name="James T.Y."/>
            <person name="O'Malley M.A."/>
            <person name="Stajich J.E."/>
            <person name="Spatafora J.W."/>
            <person name="Visel A."/>
            <person name="Grigoriev I.V."/>
        </authorList>
    </citation>
    <scope>NUCLEOTIDE SEQUENCE [LARGE SCALE GENOMIC DNA]</scope>
    <source>
        <strain evidence="6 7">JEL800</strain>
    </source>
</reference>
<name>A0A1Y2BGC2_9FUNG</name>
<dbReference type="STRING" id="329046.A0A1Y2BGC2"/>
<evidence type="ECO:0000256" key="2">
    <source>
        <dbReference type="PROSITE-ProRule" id="PRU00176"/>
    </source>
</evidence>
<dbReference type="Gene3D" id="3.30.70.330">
    <property type="match status" value="1"/>
</dbReference>
<keyword evidence="1 2" id="KW-0694">RNA-binding</keyword>
<dbReference type="Pfam" id="PF00076">
    <property type="entry name" value="RRM_1"/>
    <property type="match status" value="1"/>
</dbReference>
<evidence type="ECO:0000313" key="7">
    <source>
        <dbReference type="Proteomes" id="UP000193642"/>
    </source>
</evidence>
<dbReference type="InterPro" id="IPR050502">
    <property type="entry name" value="Euk_RNA-bind_prot"/>
</dbReference>
<evidence type="ECO:0000256" key="3">
    <source>
        <dbReference type="SAM" id="Coils"/>
    </source>
</evidence>
<dbReference type="SUPFAM" id="SSF54928">
    <property type="entry name" value="RNA-binding domain, RBD"/>
    <property type="match status" value="1"/>
</dbReference>
<keyword evidence="7" id="KW-1185">Reference proteome</keyword>
<feature type="compositionally biased region" description="Basic and acidic residues" evidence="4">
    <location>
        <begin position="201"/>
        <end position="210"/>
    </location>
</feature>
<dbReference type="InterPro" id="IPR035979">
    <property type="entry name" value="RBD_domain_sf"/>
</dbReference>
<dbReference type="Proteomes" id="UP000193642">
    <property type="component" value="Unassembled WGS sequence"/>
</dbReference>
<sequence>MSKQATVTSTTSTRLYISNLPTAVSWPELRVLLEGAGAVESGLITGRSAAVTMATVTDAAASILTLNGTTFNGRVLIVRQDVEEDGWAGEVCGSGAPATANASGPSNAQQQPLLLTSEDAEALRTIPGLHEQINVQQAQLARLEASVIRLEQANARLTAQLLPVVVQEAPRLEGRRRTLFARLTPSQLQRRQRQQQNDQEQQQRHEEHRQQLLHRQQLQLQQQQQQQLQLQQQLLQLQQLQQLQQQRSRRR</sequence>
<dbReference type="GO" id="GO:0003729">
    <property type="term" value="F:mRNA binding"/>
    <property type="evidence" value="ECO:0007669"/>
    <property type="project" value="TreeGrafter"/>
</dbReference>
<proteinExistence type="predicted"/>
<dbReference type="SMART" id="SM00360">
    <property type="entry name" value="RRM"/>
    <property type="match status" value="1"/>
</dbReference>
<feature type="domain" description="RRM" evidence="5">
    <location>
        <begin position="13"/>
        <end position="83"/>
    </location>
</feature>
<accession>A0A1Y2BGC2</accession>
<evidence type="ECO:0000256" key="4">
    <source>
        <dbReference type="SAM" id="MobiDB-lite"/>
    </source>
</evidence>
<dbReference type="EMBL" id="MCGO01000066">
    <property type="protein sequence ID" value="ORY33853.1"/>
    <property type="molecule type" value="Genomic_DNA"/>
</dbReference>
<dbReference type="PANTHER" id="PTHR48025">
    <property type="entry name" value="OS02G0815200 PROTEIN"/>
    <property type="match status" value="1"/>
</dbReference>
<protein>
    <recommendedName>
        <fullName evidence="5">RRM domain-containing protein</fullName>
    </recommendedName>
</protein>
<keyword evidence="3" id="KW-0175">Coiled coil</keyword>
<feature type="coiled-coil region" evidence="3">
    <location>
        <begin position="133"/>
        <end position="160"/>
    </location>
</feature>